<evidence type="ECO:0000313" key="2">
    <source>
        <dbReference type="EMBL" id="MFC5604594.1"/>
    </source>
</evidence>
<reference evidence="3" key="1">
    <citation type="journal article" date="2019" name="Int. J. Syst. Evol. Microbiol.">
        <title>The Global Catalogue of Microorganisms (GCM) 10K type strain sequencing project: providing services to taxonomists for standard genome sequencing and annotation.</title>
        <authorList>
            <consortium name="The Broad Institute Genomics Platform"/>
            <consortium name="The Broad Institute Genome Sequencing Center for Infectious Disease"/>
            <person name="Wu L."/>
            <person name="Ma J."/>
        </authorList>
    </citation>
    <scope>NUCLEOTIDE SEQUENCE [LARGE SCALE GENOMIC DNA]</scope>
    <source>
        <strain evidence="3">KACC 11299</strain>
    </source>
</reference>
<proteinExistence type="predicted"/>
<comment type="caution">
    <text evidence="2">The sequence shown here is derived from an EMBL/GenBank/DDBJ whole genome shotgun (WGS) entry which is preliminary data.</text>
</comment>
<dbReference type="Gene3D" id="3.40.630.30">
    <property type="match status" value="1"/>
</dbReference>
<dbReference type="InterPro" id="IPR016181">
    <property type="entry name" value="Acyl_CoA_acyltransferase"/>
</dbReference>
<keyword evidence="3" id="KW-1185">Reference proteome</keyword>
<accession>A0ABW0U214</accession>
<protein>
    <recommendedName>
        <fullName evidence="1">N-acetyltransferase domain-containing protein</fullName>
    </recommendedName>
</protein>
<gene>
    <name evidence="2" type="ORF">ACFPTP_15275</name>
</gene>
<dbReference type="EMBL" id="JBHSNP010000028">
    <property type="protein sequence ID" value="MFC5604594.1"/>
    <property type="molecule type" value="Genomic_DNA"/>
</dbReference>
<dbReference type="PROSITE" id="PS51186">
    <property type="entry name" value="GNAT"/>
    <property type="match status" value="1"/>
</dbReference>
<feature type="domain" description="N-acetyltransferase" evidence="1">
    <location>
        <begin position="13"/>
        <end position="177"/>
    </location>
</feature>
<dbReference type="SUPFAM" id="SSF55729">
    <property type="entry name" value="Acyl-CoA N-acyltransferases (Nat)"/>
    <property type="match status" value="1"/>
</dbReference>
<evidence type="ECO:0000259" key="1">
    <source>
        <dbReference type="PROSITE" id="PS51186"/>
    </source>
</evidence>
<organism evidence="2 3">
    <name type="scientific">Sporosarcina koreensis</name>
    <dbReference type="NCBI Taxonomy" id="334735"/>
    <lineage>
        <taxon>Bacteria</taxon>
        <taxon>Bacillati</taxon>
        <taxon>Bacillota</taxon>
        <taxon>Bacilli</taxon>
        <taxon>Bacillales</taxon>
        <taxon>Caryophanaceae</taxon>
        <taxon>Sporosarcina</taxon>
    </lineage>
</organism>
<dbReference type="RefSeq" id="WP_381446514.1">
    <property type="nucleotide sequence ID" value="NZ_JBHSNP010000028.1"/>
</dbReference>
<evidence type="ECO:0000313" key="3">
    <source>
        <dbReference type="Proteomes" id="UP001596071"/>
    </source>
</evidence>
<dbReference type="InterPro" id="IPR000182">
    <property type="entry name" value="GNAT_dom"/>
</dbReference>
<dbReference type="Proteomes" id="UP001596071">
    <property type="component" value="Unassembled WGS sequence"/>
</dbReference>
<name>A0ABW0U214_9BACL</name>
<sequence>MKKELILRSGQEVAIRNLDHNNLEQIMDLQEKVIASLDVSSFLQPLSEEEFNFILNGSGSMIGAFHGERLIAFRAMLEPEIDEHHLGKDAGLRDVELPSVLYSEVTNVDPEYRGNSLQRILGELLMRNIDKSRHRYVFATVAPFNIASLKDKFALGMHIISLKKKYGNLLRYTLMKDLLADEETGTLAITVDMSDIMKQQSLLEDGWIGVGQEEVDGTWEVKFQKNK</sequence>